<proteinExistence type="predicted"/>
<sequence>MKRLVFVFFMIFGLMTTSACREQKKELTPEEKVERAYDSLEQDLEKAGNNAKDAVEDLEEEVEKADERLK</sequence>
<protein>
    <submittedName>
        <fullName evidence="2">Uncharacterized protein</fullName>
    </submittedName>
</protein>
<organism evidence="2 3">
    <name type="scientific">Winogradskyella maritima</name>
    <dbReference type="NCBI Taxonomy" id="1517766"/>
    <lineage>
        <taxon>Bacteria</taxon>
        <taxon>Pseudomonadati</taxon>
        <taxon>Bacteroidota</taxon>
        <taxon>Flavobacteriia</taxon>
        <taxon>Flavobacteriales</taxon>
        <taxon>Flavobacteriaceae</taxon>
        <taxon>Winogradskyella</taxon>
    </lineage>
</organism>
<reference evidence="3" key="1">
    <citation type="journal article" date="2019" name="Int. J. Syst. Evol. Microbiol.">
        <title>The Global Catalogue of Microorganisms (GCM) 10K type strain sequencing project: providing services to taxonomists for standard genome sequencing and annotation.</title>
        <authorList>
            <consortium name="The Broad Institute Genomics Platform"/>
            <consortium name="The Broad Institute Genome Sequencing Center for Infectious Disease"/>
            <person name="Wu L."/>
            <person name="Ma J."/>
        </authorList>
    </citation>
    <scope>NUCLEOTIDE SEQUENCE [LARGE SCALE GENOMIC DNA]</scope>
    <source>
        <strain evidence="3">CECT 8979</strain>
    </source>
</reference>
<feature type="region of interest" description="Disordered" evidence="1">
    <location>
        <begin position="45"/>
        <end position="70"/>
    </location>
</feature>
<accession>A0ABV8AMD2</accession>
<evidence type="ECO:0000313" key="3">
    <source>
        <dbReference type="Proteomes" id="UP001595812"/>
    </source>
</evidence>
<dbReference type="PROSITE" id="PS51257">
    <property type="entry name" value="PROKAR_LIPOPROTEIN"/>
    <property type="match status" value="1"/>
</dbReference>
<evidence type="ECO:0000256" key="1">
    <source>
        <dbReference type="SAM" id="MobiDB-lite"/>
    </source>
</evidence>
<dbReference type="Proteomes" id="UP001595812">
    <property type="component" value="Unassembled WGS sequence"/>
</dbReference>
<dbReference type="EMBL" id="JBHSAT010000022">
    <property type="protein sequence ID" value="MFC3878070.1"/>
    <property type="molecule type" value="Genomic_DNA"/>
</dbReference>
<name>A0ABV8AMD2_9FLAO</name>
<evidence type="ECO:0000313" key="2">
    <source>
        <dbReference type="EMBL" id="MFC3878070.1"/>
    </source>
</evidence>
<dbReference type="RefSeq" id="WP_386101701.1">
    <property type="nucleotide sequence ID" value="NZ_JBHSAT010000022.1"/>
</dbReference>
<keyword evidence="3" id="KW-1185">Reference proteome</keyword>
<comment type="caution">
    <text evidence="2">The sequence shown here is derived from an EMBL/GenBank/DDBJ whole genome shotgun (WGS) entry which is preliminary data.</text>
</comment>
<gene>
    <name evidence="2" type="ORF">ACFOSX_12600</name>
</gene>